<organism evidence="2 3">
    <name type="scientific">Eggerthia catenaformis OT 569 = DSM 20559</name>
    <dbReference type="NCBI Taxonomy" id="999415"/>
    <lineage>
        <taxon>Bacteria</taxon>
        <taxon>Bacillati</taxon>
        <taxon>Bacillota</taxon>
        <taxon>Erysipelotrichia</taxon>
        <taxon>Erysipelotrichales</taxon>
        <taxon>Coprobacillaceae</taxon>
        <taxon>Eggerthia</taxon>
    </lineage>
</organism>
<gene>
    <name evidence="2" type="ORF">HMPREF9943_00349</name>
</gene>
<dbReference type="STRING" id="999415.HMPREF9943_00349"/>
<dbReference type="BioCyc" id="ECAT999415-HMP:GTTI-359-MONOMER"/>
<dbReference type="AlphaFoldDB" id="M2NGI9"/>
<feature type="transmembrane region" description="Helical" evidence="1">
    <location>
        <begin position="6"/>
        <end position="25"/>
    </location>
</feature>
<keyword evidence="1" id="KW-0812">Transmembrane</keyword>
<feature type="transmembrane region" description="Helical" evidence="1">
    <location>
        <begin position="61"/>
        <end position="82"/>
    </location>
</feature>
<feature type="transmembrane region" description="Helical" evidence="1">
    <location>
        <begin position="32"/>
        <end position="55"/>
    </location>
</feature>
<comment type="caution">
    <text evidence="2">The sequence shown here is derived from an EMBL/GenBank/DDBJ whole genome shotgun (WGS) entry which is preliminary data.</text>
</comment>
<feature type="transmembrane region" description="Helical" evidence="1">
    <location>
        <begin position="94"/>
        <end position="114"/>
    </location>
</feature>
<dbReference type="OrthoDB" id="1641997at2"/>
<proteinExistence type="predicted"/>
<feature type="transmembrane region" description="Helical" evidence="1">
    <location>
        <begin position="421"/>
        <end position="442"/>
    </location>
</feature>
<dbReference type="Proteomes" id="UP000011758">
    <property type="component" value="Unassembled WGS sequence"/>
</dbReference>
<feature type="transmembrane region" description="Helical" evidence="1">
    <location>
        <begin position="220"/>
        <end position="247"/>
    </location>
</feature>
<keyword evidence="1" id="KW-1133">Transmembrane helix</keyword>
<dbReference type="EMBL" id="AGEJ01000007">
    <property type="protein sequence ID" value="EMD17348.1"/>
    <property type="molecule type" value="Genomic_DNA"/>
</dbReference>
<evidence type="ECO:0008006" key="4">
    <source>
        <dbReference type="Google" id="ProtNLM"/>
    </source>
</evidence>
<feature type="transmembrane region" description="Helical" evidence="1">
    <location>
        <begin position="254"/>
        <end position="276"/>
    </location>
</feature>
<feature type="transmembrane region" description="Helical" evidence="1">
    <location>
        <begin position="325"/>
        <end position="341"/>
    </location>
</feature>
<protein>
    <recommendedName>
        <fullName evidence="4">Chlor_Arch_YYY domain-containing protein</fullName>
    </recommendedName>
</protein>
<sequence length="643" mass="74728">MNYLKGIVWIIIFSFYLFTIGTAIFPKKKAPYRFIAGYIVYLSASAIVGILLQVLQGEWKIFYYYELILISVSLLISVIRILKRKISLFEKGMISHYWFVFLPAIAMIFISLFYNHYYWFNEATDGGFYLTRIATLPYIKNPFITNSSVGNIAYPKLLDVYNYSVFELNASFFVYLLDMIPTLFARGFLSLFNYFLFSCSIYCLADYINSQLKKPVEDYYLQYASVSLLIFGFCARQVLDILGIYFYSGWAMNVAMYYGSMVVRSCGMIWLIIPLLEEKSFSIRSLSVYLITAFALFSLSPTSLPYSISIFLCGIFINLLKEKRYLLFVYIIILALIGLLIGNNTHVDKDVHYIISLNIKTILPFLMALGIAYLFYHYQELQDMLFCSIGICLFCILPPFNYIIKQVSAYGFVMARFISSYYMFSILISLIGCLFILYHLIMKLRFHKVMISCLSVILMIAVSMTAISLKVDYSQTTVLDELRLFLRHRYFAADSVIKMSQRINQLDIKKDQNFVVLAPVYVRSFIEKVNETENTASIAVANSIRQFAPYCISLNGLARYPANSDPRFDKYNKKCISIYNDFIYHPSEKTYQKFVKEILNKFPVSVVVSTDENISKYMKRSHYRLSYIEGDRDTVYFCIYVKD</sequence>
<dbReference type="RefSeq" id="WP_004801488.1">
    <property type="nucleotide sequence ID" value="NZ_KB446646.1"/>
</dbReference>
<feature type="transmembrane region" description="Helical" evidence="1">
    <location>
        <begin position="449"/>
        <end position="469"/>
    </location>
</feature>
<keyword evidence="1" id="KW-0472">Membrane</keyword>
<feature type="transmembrane region" description="Helical" evidence="1">
    <location>
        <begin position="189"/>
        <end position="208"/>
    </location>
</feature>
<accession>M2NGI9</accession>
<feature type="transmembrane region" description="Helical" evidence="1">
    <location>
        <begin position="288"/>
        <end position="313"/>
    </location>
</feature>
<dbReference type="eggNOG" id="ENOG502ZAGK">
    <property type="taxonomic scope" value="Bacteria"/>
</dbReference>
<keyword evidence="3" id="KW-1185">Reference proteome</keyword>
<evidence type="ECO:0000313" key="2">
    <source>
        <dbReference type="EMBL" id="EMD17348.1"/>
    </source>
</evidence>
<feature type="transmembrane region" description="Helical" evidence="1">
    <location>
        <begin position="383"/>
        <end position="401"/>
    </location>
</feature>
<name>M2NGI9_9FIRM</name>
<evidence type="ECO:0000256" key="1">
    <source>
        <dbReference type="SAM" id="Phobius"/>
    </source>
</evidence>
<feature type="transmembrane region" description="Helical" evidence="1">
    <location>
        <begin position="353"/>
        <end position="376"/>
    </location>
</feature>
<reference evidence="2 3" key="1">
    <citation type="submission" date="2013-02" db="EMBL/GenBank/DDBJ databases">
        <title>The Genome Sequence of Lactobacillus catenaformis F0143.</title>
        <authorList>
            <consortium name="The Broad Institute Genome Sequencing Platform"/>
            <person name="Earl A."/>
            <person name="Ward D."/>
            <person name="Feldgarden M."/>
            <person name="Gevers D."/>
            <person name="Izard J."/>
            <person name="Blanton J.M."/>
            <person name="Mathney J."/>
            <person name="Dewhirst F.E."/>
            <person name="Young S.K."/>
            <person name="Zeng Q."/>
            <person name="Gargeya S."/>
            <person name="Fitzgerald M."/>
            <person name="Haas B."/>
            <person name="Abouelleil A."/>
            <person name="Alvarado L."/>
            <person name="Arachchi H.M."/>
            <person name="Berlin A."/>
            <person name="Chapman S.B."/>
            <person name="Gearin G."/>
            <person name="Goldberg J."/>
            <person name="Griggs A."/>
            <person name="Gujja S."/>
            <person name="Hansen M."/>
            <person name="Heiman D."/>
            <person name="Howarth C."/>
            <person name="Larimer J."/>
            <person name="Lui A."/>
            <person name="MacDonald P.J.P."/>
            <person name="McCowen C."/>
            <person name="Montmayeur A."/>
            <person name="Murphy C."/>
            <person name="Neiman D."/>
            <person name="Pearson M."/>
            <person name="Priest M."/>
            <person name="Roberts A."/>
            <person name="Saif S."/>
            <person name="Shea T."/>
            <person name="Sisk P."/>
            <person name="Stolte C."/>
            <person name="Sykes S."/>
            <person name="Wortman J."/>
            <person name="Nusbaum C."/>
            <person name="Birren B."/>
        </authorList>
    </citation>
    <scope>NUCLEOTIDE SEQUENCE [LARGE SCALE GENOMIC DNA]</scope>
    <source>
        <strain evidence="2 3">OT 569</strain>
    </source>
</reference>
<evidence type="ECO:0000313" key="3">
    <source>
        <dbReference type="Proteomes" id="UP000011758"/>
    </source>
</evidence>